<sequence length="96" mass="10158">MNELTPLSATTAGTPVRAVNPKNTETAKEFEAMFLGQMTKMMLESVQKGDNFNGGAGEEMFQGVLAEKLGTEIANRGGIGLAPSVLDSILKLQQGQ</sequence>
<keyword evidence="2" id="KW-0969">Cilium</keyword>
<name>A0A4S1WJ47_9SPHN</name>
<gene>
    <name evidence="2" type="ORF">E5A74_08565</name>
</gene>
<dbReference type="Pfam" id="PF10135">
    <property type="entry name" value="Rod-binding"/>
    <property type="match status" value="1"/>
</dbReference>
<evidence type="ECO:0000313" key="3">
    <source>
        <dbReference type="Proteomes" id="UP000309848"/>
    </source>
</evidence>
<evidence type="ECO:0000259" key="1">
    <source>
        <dbReference type="Pfam" id="PF10135"/>
    </source>
</evidence>
<evidence type="ECO:0000313" key="2">
    <source>
        <dbReference type="EMBL" id="TGX43214.1"/>
    </source>
</evidence>
<dbReference type="InterPro" id="IPR019301">
    <property type="entry name" value="Flagellar_prot_FlgJ_N"/>
</dbReference>
<reference evidence="2 3" key="1">
    <citation type="submission" date="2019-04" db="EMBL/GenBank/DDBJ databases">
        <title>Sphingomonas psychrotolerans sp. nov., isolated from soil in the Tianshan Mountains, Xinjiang, China.</title>
        <authorList>
            <person name="Luo Y."/>
            <person name="Sheng H."/>
        </authorList>
    </citation>
    <scope>NUCLEOTIDE SEQUENCE [LARGE SCALE GENOMIC DNA]</scope>
    <source>
        <strain evidence="2 3">KIS18-15</strain>
    </source>
</reference>
<accession>A0A4S1WJ47</accession>
<feature type="domain" description="Flagellar protein FlgJ N-terminal" evidence="1">
    <location>
        <begin position="40"/>
        <end position="85"/>
    </location>
</feature>
<keyword evidence="3" id="KW-1185">Reference proteome</keyword>
<proteinExistence type="predicted"/>
<keyword evidence="2" id="KW-0966">Cell projection</keyword>
<dbReference type="EMBL" id="SRXU01000003">
    <property type="protein sequence ID" value="TGX43214.1"/>
    <property type="molecule type" value="Genomic_DNA"/>
</dbReference>
<comment type="caution">
    <text evidence="2">The sequence shown here is derived from an EMBL/GenBank/DDBJ whole genome shotgun (WGS) entry which is preliminary data.</text>
</comment>
<dbReference type="OrthoDB" id="7862954at2"/>
<dbReference type="AlphaFoldDB" id="A0A4S1WJ47"/>
<protein>
    <submittedName>
        <fullName evidence="2">Flagellar biosynthesis protein FlgJ</fullName>
    </submittedName>
</protein>
<dbReference type="RefSeq" id="WP_135983866.1">
    <property type="nucleotide sequence ID" value="NZ_JAASQM010000002.1"/>
</dbReference>
<dbReference type="Proteomes" id="UP000309848">
    <property type="component" value="Unassembled WGS sequence"/>
</dbReference>
<organism evidence="2 3">
    <name type="scientific">Sphingomonas naasensis</name>
    <dbReference type="NCBI Taxonomy" id="1344951"/>
    <lineage>
        <taxon>Bacteria</taxon>
        <taxon>Pseudomonadati</taxon>
        <taxon>Pseudomonadota</taxon>
        <taxon>Alphaproteobacteria</taxon>
        <taxon>Sphingomonadales</taxon>
        <taxon>Sphingomonadaceae</taxon>
        <taxon>Sphingomonas</taxon>
    </lineage>
</organism>
<keyword evidence="2" id="KW-0282">Flagellum</keyword>